<evidence type="ECO:0000256" key="1">
    <source>
        <dbReference type="SAM" id="MobiDB-lite"/>
    </source>
</evidence>
<name>A0A2V4QY92_9PROT</name>
<organism evidence="2 3">
    <name type="scientific">Komagataeibacter swingsii</name>
    <dbReference type="NCBI Taxonomy" id="215220"/>
    <lineage>
        <taxon>Bacteria</taxon>
        <taxon>Pseudomonadati</taxon>
        <taxon>Pseudomonadota</taxon>
        <taxon>Alphaproteobacteria</taxon>
        <taxon>Acetobacterales</taxon>
        <taxon>Acetobacteraceae</taxon>
        <taxon>Komagataeibacter</taxon>
    </lineage>
</organism>
<sequence>MHTAGKSVSGVMGRKNATSSRHHHPVSQDDPFGTWVKTSLSQQFADVTAEPIPDELLAILLFSPEVGDNPLSATKHHHLGEHHPAIPDEK</sequence>
<proteinExistence type="predicted"/>
<evidence type="ECO:0000313" key="2">
    <source>
        <dbReference type="EMBL" id="PYD68417.1"/>
    </source>
</evidence>
<accession>A0A2V4QY92</accession>
<dbReference type="Proteomes" id="UP000247371">
    <property type="component" value="Unassembled WGS sequence"/>
</dbReference>
<gene>
    <name evidence="2" type="ORF">CFR76_15175</name>
</gene>
<feature type="region of interest" description="Disordered" evidence="1">
    <location>
        <begin position="1"/>
        <end position="32"/>
    </location>
</feature>
<evidence type="ECO:0000313" key="3">
    <source>
        <dbReference type="Proteomes" id="UP000247371"/>
    </source>
</evidence>
<dbReference type="EMBL" id="NKUB01000034">
    <property type="protein sequence ID" value="PYD68417.1"/>
    <property type="molecule type" value="Genomic_DNA"/>
</dbReference>
<dbReference type="AlphaFoldDB" id="A0A2V4QY92"/>
<evidence type="ECO:0008006" key="4">
    <source>
        <dbReference type="Google" id="ProtNLM"/>
    </source>
</evidence>
<reference evidence="2 3" key="1">
    <citation type="submission" date="2017-07" db="EMBL/GenBank/DDBJ databases">
        <title>A draft genome sequence of Komagataeibacter swingsii LMG 22125.</title>
        <authorList>
            <person name="Skraban J."/>
            <person name="Cleenwerck I."/>
            <person name="Vandamme P."/>
            <person name="Trcek J."/>
        </authorList>
    </citation>
    <scope>NUCLEOTIDE SEQUENCE [LARGE SCALE GENOMIC DNA]</scope>
    <source>
        <strain evidence="2 3">LMG 22125</strain>
    </source>
</reference>
<comment type="caution">
    <text evidence="2">The sequence shown here is derived from an EMBL/GenBank/DDBJ whole genome shotgun (WGS) entry which is preliminary data.</text>
</comment>
<protein>
    <recommendedName>
        <fullName evidence="4">Anti-sigma factor NepR domain-containing protein</fullName>
    </recommendedName>
</protein>
<keyword evidence="3" id="KW-1185">Reference proteome</keyword>